<keyword evidence="2" id="KW-1185">Reference proteome</keyword>
<dbReference type="EMBL" id="JACOQI010000032">
    <property type="protein sequence ID" value="MBC5772102.1"/>
    <property type="molecule type" value="Genomic_DNA"/>
</dbReference>
<dbReference type="Proteomes" id="UP000620327">
    <property type="component" value="Unassembled WGS sequence"/>
</dbReference>
<evidence type="ECO:0000313" key="2">
    <source>
        <dbReference type="Proteomes" id="UP000620327"/>
    </source>
</evidence>
<reference evidence="1" key="1">
    <citation type="submission" date="2020-08" db="EMBL/GenBank/DDBJ databases">
        <title>Genome public.</title>
        <authorList>
            <person name="Liu C."/>
            <person name="Sun Q."/>
        </authorList>
    </citation>
    <scope>NUCLEOTIDE SEQUENCE</scope>
    <source>
        <strain evidence="1">BX15</strain>
    </source>
</reference>
<dbReference type="RefSeq" id="WP_187016248.1">
    <property type="nucleotide sequence ID" value="NZ_JACOQI010000032.1"/>
</dbReference>
<organism evidence="1 2">
    <name type="scientific">Dysosmobacter segnis</name>
    <dbReference type="NCBI Taxonomy" id="2763042"/>
    <lineage>
        <taxon>Bacteria</taxon>
        <taxon>Bacillati</taxon>
        <taxon>Bacillota</taxon>
        <taxon>Clostridia</taxon>
        <taxon>Eubacteriales</taxon>
        <taxon>Oscillospiraceae</taxon>
        <taxon>Dysosmobacter</taxon>
    </lineage>
</organism>
<proteinExistence type="predicted"/>
<accession>A0A923SCJ8</accession>
<evidence type="ECO:0000313" key="1">
    <source>
        <dbReference type="EMBL" id="MBC5772102.1"/>
    </source>
</evidence>
<gene>
    <name evidence="1" type="ORF">H8Z83_17590</name>
</gene>
<sequence>MEVCSKKQKLYVLGIVLILIVTGSLLSKRSKPFGENTLQPLLVREMYASGSMLERSKTFAARFESYMETAAIPNIREDSTGQDTAIITDPKSDLTLLQEFPEQDIYIWGYNDVEEPGYGLIFDVGDTPHIDSFPYFYESNHGIPPDFILSADGKTIFCICHTGFGTGFSVSELILFQLEDFQIEPYYLNIDELSDRLNDTIQVVYDADMDAVTVSAGGSDPKSYRLSAVGAEPGERIIPTGYFCGNFLSFSLQGEQLFVHFKPTLYTDASNAAIYLDDFLEVTAQIVFQYDDSGEIDGYEICETNILEKK</sequence>
<protein>
    <submittedName>
        <fullName evidence="1">Uncharacterized protein</fullName>
    </submittedName>
</protein>
<name>A0A923SCJ8_9FIRM</name>
<dbReference type="AlphaFoldDB" id="A0A923SCJ8"/>
<comment type="caution">
    <text evidence="1">The sequence shown here is derived from an EMBL/GenBank/DDBJ whole genome shotgun (WGS) entry which is preliminary data.</text>
</comment>